<dbReference type="Pfam" id="PF19489">
    <property type="entry name" value="SLT_4"/>
    <property type="match status" value="1"/>
</dbReference>
<evidence type="ECO:0000313" key="3">
    <source>
        <dbReference type="EMBL" id="SUO97513.1"/>
    </source>
</evidence>
<proteinExistence type="predicted"/>
<protein>
    <submittedName>
        <fullName evidence="3">Uncharacterized protein conserved in bacteria</fullName>
    </submittedName>
</protein>
<dbReference type="Proteomes" id="UP000254575">
    <property type="component" value="Unassembled WGS sequence"/>
</dbReference>
<dbReference type="SUPFAM" id="SSF53955">
    <property type="entry name" value="Lysozyme-like"/>
    <property type="match status" value="1"/>
</dbReference>
<dbReference type="Gene3D" id="1.10.530.10">
    <property type="match status" value="1"/>
</dbReference>
<dbReference type="AlphaFoldDB" id="A0A380N061"/>
<dbReference type="EMBL" id="UHIA01000004">
    <property type="protein sequence ID" value="SUO97513.1"/>
    <property type="molecule type" value="Genomic_DNA"/>
</dbReference>
<gene>
    <name evidence="3" type="ORF">NCTC10717_01491</name>
</gene>
<feature type="domain" description="Transglycosylase SLT" evidence="2">
    <location>
        <begin position="14"/>
        <end position="214"/>
    </location>
</feature>
<feature type="chain" id="PRO_5016963433" evidence="1">
    <location>
        <begin position="22"/>
        <end position="216"/>
    </location>
</feature>
<accession>A0A380N061</accession>
<dbReference type="InterPro" id="IPR045795">
    <property type="entry name" value="SLT_4"/>
</dbReference>
<evidence type="ECO:0000313" key="4">
    <source>
        <dbReference type="Proteomes" id="UP000254575"/>
    </source>
</evidence>
<feature type="signal peptide" evidence="1">
    <location>
        <begin position="1"/>
        <end position="21"/>
    </location>
</feature>
<dbReference type="PROSITE" id="PS51257">
    <property type="entry name" value="PROKAR_LIPOPROTEIN"/>
    <property type="match status" value="1"/>
</dbReference>
<evidence type="ECO:0000259" key="2">
    <source>
        <dbReference type="Pfam" id="PF19489"/>
    </source>
</evidence>
<evidence type="ECO:0000256" key="1">
    <source>
        <dbReference type="SAM" id="SignalP"/>
    </source>
</evidence>
<sequence length="216" mass="24723">MRIRSSFFFLSLGLASLWLCACSSSAPSSSAHMQTVPYSAQYYVLASHADRRFHNESQPAVHLQDSACDLLAQRPHWRGALQDVKLRWNMEPAFILAFLHQESRFNPTALSSSFAYGYAQIKDDSWDWYLLKTQNKGGGRERFDDAVDFIGFYANQNVKRNRVQLNDVKNQYLAYHEGMGGFESGSYLAKPWLLTVSDKVRDRATFYQAQLLECPI</sequence>
<name>A0A380N061_9GAMM</name>
<reference evidence="3 4" key="1">
    <citation type="submission" date="2018-06" db="EMBL/GenBank/DDBJ databases">
        <authorList>
            <consortium name="Pathogen Informatics"/>
            <person name="Doyle S."/>
        </authorList>
    </citation>
    <scope>NUCLEOTIDE SEQUENCE [LARGE SCALE GENOMIC DNA]</scope>
    <source>
        <strain evidence="3 4">NCTC10717</strain>
    </source>
</reference>
<keyword evidence="1" id="KW-0732">Signal</keyword>
<keyword evidence="4" id="KW-1185">Reference proteome</keyword>
<dbReference type="InterPro" id="IPR023346">
    <property type="entry name" value="Lysozyme-like_dom_sf"/>
</dbReference>
<organism evidence="3 4">
    <name type="scientific">Suttonella indologenes</name>
    <dbReference type="NCBI Taxonomy" id="13276"/>
    <lineage>
        <taxon>Bacteria</taxon>
        <taxon>Pseudomonadati</taxon>
        <taxon>Pseudomonadota</taxon>
        <taxon>Gammaproteobacteria</taxon>
        <taxon>Cardiobacteriales</taxon>
        <taxon>Cardiobacteriaceae</taxon>
        <taxon>Suttonella</taxon>
    </lineage>
</organism>